<evidence type="ECO:0000313" key="2">
    <source>
        <dbReference type="Proteomes" id="UP000006073"/>
    </source>
</evidence>
<proteinExistence type="predicted"/>
<dbReference type="AlphaFoldDB" id="S2DE42"/>
<comment type="caution">
    <text evidence="1">The sequence shown here is derived from an EMBL/GenBank/DDBJ whole genome shotgun (WGS) entry which is preliminary data.</text>
</comment>
<sequence>MSQCNGQCFLNKQLDQAAQDQESSWMDFRSDFNLFTLFSLDLELSRLCLAVDFDHVGFLKNKAYQSYLRVLGRPPATASFLL</sequence>
<reference evidence="1 2" key="1">
    <citation type="journal article" date="2013" name="Genome Announc.">
        <title>Draft Genome Sequence of Indibacter alkaliphilus Strain LW1T, Isolated from Lonar Lake, a Haloalkaline Lake in the Buldana District of Maharashtra, India.</title>
        <authorList>
            <person name="Singh A."/>
            <person name="Kumar Jangir P."/>
            <person name="Sharma R."/>
            <person name="Singh A."/>
            <person name="Kumar Pinnaka A."/>
            <person name="Shivaji S."/>
        </authorList>
    </citation>
    <scope>NUCLEOTIDE SEQUENCE [LARGE SCALE GENOMIC DNA]</scope>
    <source>
        <strain evidence="2">CCUG 57479 / KCTC 22604 / LW1</strain>
    </source>
</reference>
<keyword evidence="2" id="KW-1185">Reference proteome</keyword>
<dbReference type="STRING" id="1189612.A33Q_1827"/>
<dbReference type="EMBL" id="ALWO02000030">
    <property type="protein sequence ID" value="EOZ97179.1"/>
    <property type="molecule type" value="Genomic_DNA"/>
</dbReference>
<protein>
    <submittedName>
        <fullName evidence="1">Uncharacterized protein</fullName>
    </submittedName>
</protein>
<organism evidence="1 2">
    <name type="scientific">Indibacter alkaliphilus (strain CCUG 57479 / KCTC 22604 / LW1)</name>
    <dbReference type="NCBI Taxonomy" id="1189612"/>
    <lineage>
        <taxon>Bacteria</taxon>
        <taxon>Pseudomonadati</taxon>
        <taxon>Bacteroidota</taxon>
        <taxon>Cytophagia</taxon>
        <taxon>Cytophagales</taxon>
        <taxon>Cyclobacteriaceae</taxon>
    </lineage>
</organism>
<dbReference type="Proteomes" id="UP000006073">
    <property type="component" value="Unassembled WGS sequence"/>
</dbReference>
<evidence type="ECO:0000313" key="1">
    <source>
        <dbReference type="EMBL" id="EOZ97179.1"/>
    </source>
</evidence>
<name>S2DE42_INDAL</name>
<gene>
    <name evidence="1" type="ORF">A33Q_1827</name>
</gene>
<accession>S2DE42</accession>